<evidence type="ECO:0000313" key="6">
    <source>
        <dbReference type="EMBL" id="EYR62727.1"/>
    </source>
</evidence>
<dbReference type="Pfam" id="PF01934">
    <property type="entry name" value="HepT-like"/>
    <property type="match status" value="1"/>
</dbReference>
<keyword evidence="5" id="KW-0378">Hydrolase</keyword>
<keyword evidence="6" id="KW-0808">Transferase</keyword>
<dbReference type="InterPro" id="IPR051813">
    <property type="entry name" value="HepT_RNase_toxin"/>
</dbReference>
<dbReference type="AlphaFoldDB" id="A0A021VUH7"/>
<keyword evidence="4" id="KW-0547">Nucleotide-binding</keyword>
<sequence length="116" mass="12741">MSRSERHRLGDILSAVEAIDRAEAVAQRHAEDDGVAEVALAATQFHVFTIGEAVKALPREVKDRQPDVPWSDIARMRDLIAHHYYKLDATIVRATIGGPLDRLRAACEALLAGTTD</sequence>
<comment type="caution">
    <text evidence="6">The sequence shown here is derived from an EMBL/GenBank/DDBJ whole genome shotgun (WGS) entry which is preliminary data.</text>
</comment>
<evidence type="ECO:0000256" key="2">
    <source>
        <dbReference type="ARBA" id="ARBA00022649"/>
    </source>
</evidence>
<dbReference type="PANTHER" id="PTHR34139:SF1">
    <property type="entry name" value="RNASE MJ1380-RELATED"/>
    <property type="match status" value="1"/>
</dbReference>
<evidence type="ECO:0000313" key="7">
    <source>
        <dbReference type="Proteomes" id="UP000019753"/>
    </source>
</evidence>
<dbReference type="Proteomes" id="UP000019753">
    <property type="component" value="Unassembled WGS sequence"/>
</dbReference>
<dbReference type="GO" id="GO:0000166">
    <property type="term" value="F:nucleotide binding"/>
    <property type="evidence" value="ECO:0007669"/>
    <property type="project" value="UniProtKB-KW"/>
</dbReference>
<evidence type="ECO:0000256" key="5">
    <source>
        <dbReference type="ARBA" id="ARBA00022801"/>
    </source>
</evidence>
<protein>
    <submittedName>
        <fullName evidence="6">Nucleotidyltransferase</fullName>
    </submittedName>
</protein>
<dbReference type="GO" id="GO:0016740">
    <property type="term" value="F:transferase activity"/>
    <property type="evidence" value="ECO:0007669"/>
    <property type="project" value="UniProtKB-KW"/>
</dbReference>
<evidence type="ECO:0000256" key="4">
    <source>
        <dbReference type="ARBA" id="ARBA00022741"/>
    </source>
</evidence>
<organism evidence="6 7">
    <name type="scientific">Actinotalea ferrariae CF5-4</name>
    <dbReference type="NCBI Taxonomy" id="948458"/>
    <lineage>
        <taxon>Bacteria</taxon>
        <taxon>Bacillati</taxon>
        <taxon>Actinomycetota</taxon>
        <taxon>Actinomycetes</taxon>
        <taxon>Micrococcales</taxon>
        <taxon>Cellulomonadaceae</taxon>
        <taxon>Actinotalea</taxon>
    </lineage>
</organism>
<dbReference type="OrthoDB" id="159782at2"/>
<accession>A0A021VUH7</accession>
<dbReference type="GO" id="GO:0016787">
    <property type="term" value="F:hydrolase activity"/>
    <property type="evidence" value="ECO:0007669"/>
    <property type="project" value="UniProtKB-KW"/>
</dbReference>
<dbReference type="GO" id="GO:0004540">
    <property type="term" value="F:RNA nuclease activity"/>
    <property type="evidence" value="ECO:0007669"/>
    <property type="project" value="InterPro"/>
</dbReference>
<keyword evidence="3" id="KW-0540">Nuclease</keyword>
<dbReference type="EMBL" id="AXCW01000180">
    <property type="protein sequence ID" value="EYR62727.1"/>
    <property type="molecule type" value="Genomic_DNA"/>
</dbReference>
<gene>
    <name evidence="6" type="ORF">N866_05645</name>
</gene>
<proteinExistence type="predicted"/>
<dbReference type="RefSeq" id="WP_052023058.1">
    <property type="nucleotide sequence ID" value="NZ_AXCW01000180.1"/>
</dbReference>
<evidence type="ECO:0000256" key="1">
    <source>
        <dbReference type="ARBA" id="ARBA00022553"/>
    </source>
</evidence>
<keyword evidence="2" id="KW-1277">Toxin-antitoxin system</keyword>
<name>A0A021VUH7_9CELL</name>
<keyword evidence="7" id="KW-1185">Reference proteome</keyword>
<dbReference type="PANTHER" id="PTHR34139">
    <property type="entry name" value="UPF0331 PROTEIN MJ0127"/>
    <property type="match status" value="1"/>
</dbReference>
<keyword evidence="1" id="KW-0597">Phosphoprotein</keyword>
<dbReference type="InterPro" id="IPR008201">
    <property type="entry name" value="HepT-like"/>
</dbReference>
<dbReference type="GO" id="GO:0110001">
    <property type="term" value="C:toxin-antitoxin complex"/>
    <property type="evidence" value="ECO:0007669"/>
    <property type="project" value="InterPro"/>
</dbReference>
<reference evidence="6 7" key="1">
    <citation type="submission" date="2014-01" db="EMBL/GenBank/DDBJ databases">
        <title>Actinotalea ferrariae CF5-4.</title>
        <authorList>
            <person name="Chen F."/>
            <person name="Li Y."/>
            <person name="Wang G."/>
        </authorList>
    </citation>
    <scope>NUCLEOTIDE SEQUENCE [LARGE SCALE GENOMIC DNA]</scope>
    <source>
        <strain evidence="6 7">CF5-4</strain>
    </source>
</reference>
<evidence type="ECO:0000256" key="3">
    <source>
        <dbReference type="ARBA" id="ARBA00022722"/>
    </source>
</evidence>